<dbReference type="Pfam" id="PF05141">
    <property type="entry name" value="DIT1_PvcA"/>
    <property type="match status" value="1"/>
</dbReference>
<keyword evidence="2" id="KW-1185">Reference proteome</keyword>
<evidence type="ECO:0000313" key="2">
    <source>
        <dbReference type="Proteomes" id="UP001057474"/>
    </source>
</evidence>
<evidence type="ECO:0000313" key="1">
    <source>
        <dbReference type="EMBL" id="USQ13870.1"/>
    </source>
</evidence>
<sequence>MSTIEDTTQQLLRLIMNQRRISEDAEKKCPGVACGFCSQHPRAKIQQAICDERMLTLILPAFPAKSANRQKTLSAKPDRGEIMGLTQLNQLCQNMQKIYQPGVKLIICSDGRVFNDLVLVSDADVDLYQQGIQNIIAEHRLNHLTTFNLDEVYLGHNYQNMRELLMLEFGQSLASLKQQILEEPHWRYQFNGIHRFIIEDQLVLKPEQSKNKLRQQAKETAYEAMRRSNAWSELLAQYFSQSLRLSIHPQPCGSNKMGIQFIPSGNRWSTPWHNVLLKDAQGWQLIKREEAERLGATLDEDHYVLEAS</sequence>
<dbReference type="RefSeq" id="WP_252580225.1">
    <property type="nucleotide sequence ID" value="NZ_CP071527.1"/>
</dbReference>
<dbReference type="Proteomes" id="UP001057474">
    <property type="component" value="Chromosome"/>
</dbReference>
<dbReference type="InterPro" id="IPR007817">
    <property type="entry name" value="Isocyanide_synthase_DIT1"/>
</dbReference>
<proteinExistence type="predicted"/>
<accession>A0ABY4Y8F3</accession>
<dbReference type="PANTHER" id="PTHR37285">
    <property type="entry name" value="SPORE WALL MATURATION PROTEIN DIT1"/>
    <property type="match status" value="1"/>
</dbReference>
<protein>
    <submittedName>
        <fullName evidence="1">Isocyanide synthase family protein</fullName>
    </submittedName>
</protein>
<organism evidence="1 2">
    <name type="scientific">Legionella lytica</name>
    <dbReference type="NCBI Taxonomy" id="96232"/>
    <lineage>
        <taxon>Bacteria</taxon>
        <taxon>Pseudomonadati</taxon>
        <taxon>Pseudomonadota</taxon>
        <taxon>Gammaproteobacteria</taxon>
        <taxon>Legionellales</taxon>
        <taxon>Legionellaceae</taxon>
        <taxon>Legionella</taxon>
    </lineage>
</organism>
<reference evidence="1" key="1">
    <citation type="submission" date="2021-03" db="EMBL/GenBank/DDBJ databases">
        <title>Legionella lytica PCM 2298.</title>
        <authorList>
            <person name="Koper P."/>
        </authorList>
    </citation>
    <scope>NUCLEOTIDE SEQUENCE</scope>
    <source>
        <strain evidence="1">PCM 2298</strain>
    </source>
</reference>
<dbReference type="PANTHER" id="PTHR37285:SF5">
    <property type="entry name" value="SPORE WALL MATURATION PROTEIN DIT1"/>
    <property type="match status" value="1"/>
</dbReference>
<gene>
    <name evidence="1" type="ORF">J2N86_00530</name>
</gene>
<dbReference type="EMBL" id="CP071527">
    <property type="protein sequence ID" value="USQ13870.1"/>
    <property type="molecule type" value="Genomic_DNA"/>
</dbReference>
<name>A0ABY4Y8F3_9GAMM</name>